<proteinExistence type="predicted"/>
<dbReference type="SMART" id="SM00665">
    <property type="entry name" value="B561"/>
    <property type="match status" value="1"/>
</dbReference>
<dbReference type="Gene3D" id="1.20.120.1770">
    <property type="match status" value="1"/>
</dbReference>
<dbReference type="Pfam" id="PF03188">
    <property type="entry name" value="Cytochrom_B561"/>
    <property type="match status" value="1"/>
</dbReference>
<keyword evidence="4" id="KW-0349">Heme</keyword>
<evidence type="ECO:0000256" key="10">
    <source>
        <dbReference type="ARBA" id="ARBA00023136"/>
    </source>
</evidence>
<feature type="domain" description="Cytochrome b561" evidence="12">
    <location>
        <begin position="84"/>
        <end position="285"/>
    </location>
</feature>
<evidence type="ECO:0000256" key="9">
    <source>
        <dbReference type="ARBA" id="ARBA00023004"/>
    </source>
</evidence>
<evidence type="ECO:0000256" key="8">
    <source>
        <dbReference type="ARBA" id="ARBA00022989"/>
    </source>
</evidence>
<reference evidence="14" key="1">
    <citation type="journal article" date="2016" name="Nat. Biotechnol.">
        <title>Sequencing wild and cultivated cassava and related species reveals extensive interspecific hybridization and genetic diversity.</title>
        <authorList>
            <person name="Bredeson J.V."/>
            <person name="Lyons J.B."/>
            <person name="Prochnik S.E."/>
            <person name="Wu G.A."/>
            <person name="Ha C.M."/>
            <person name="Edsinger-Gonzales E."/>
            <person name="Grimwood J."/>
            <person name="Schmutz J."/>
            <person name="Rabbi I.Y."/>
            <person name="Egesi C."/>
            <person name="Nauluvula P."/>
            <person name="Lebot V."/>
            <person name="Ndunguru J."/>
            <person name="Mkamilo G."/>
            <person name="Bart R.S."/>
            <person name="Setter T.L."/>
            <person name="Gleadow R.M."/>
            <person name="Kulakow P."/>
            <person name="Ferguson M.E."/>
            <person name="Rounsley S."/>
            <person name="Rokhsar D.S."/>
        </authorList>
    </citation>
    <scope>NUCLEOTIDE SEQUENCE [LARGE SCALE GENOMIC DNA]</scope>
    <source>
        <strain evidence="14">cv. AM560-2</strain>
    </source>
</reference>
<comment type="caution">
    <text evidence="13">The sequence shown here is derived from an EMBL/GenBank/DDBJ whole genome shotgun (WGS) entry which is preliminary data.</text>
</comment>
<organism evidence="13 14">
    <name type="scientific">Manihot esculenta</name>
    <name type="common">Cassava</name>
    <name type="synonym">Jatropha manihot</name>
    <dbReference type="NCBI Taxonomy" id="3983"/>
    <lineage>
        <taxon>Eukaryota</taxon>
        <taxon>Viridiplantae</taxon>
        <taxon>Streptophyta</taxon>
        <taxon>Embryophyta</taxon>
        <taxon>Tracheophyta</taxon>
        <taxon>Spermatophyta</taxon>
        <taxon>Magnoliopsida</taxon>
        <taxon>eudicotyledons</taxon>
        <taxon>Gunneridae</taxon>
        <taxon>Pentapetalae</taxon>
        <taxon>rosids</taxon>
        <taxon>fabids</taxon>
        <taxon>Malpighiales</taxon>
        <taxon>Euphorbiaceae</taxon>
        <taxon>Crotonoideae</taxon>
        <taxon>Manihoteae</taxon>
        <taxon>Manihot</taxon>
    </lineage>
</organism>
<dbReference type="Gramene" id="Manes.01G130600.1.v8.1">
    <property type="protein sequence ID" value="Manes.01G130600.1.v8.1.CDS"/>
    <property type="gene ID" value="Manes.01G130600.v8.1"/>
</dbReference>
<evidence type="ECO:0000256" key="2">
    <source>
        <dbReference type="ARBA" id="ARBA00004141"/>
    </source>
</evidence>
<evidence type="ECO:0000313" key="13">
    <source>
        <dbReference type="EMBL" id="OAY60675.1"/>
    </source>
</evidence>
<evidence type="ECO:0000313" key="14">
    <source>
        <dbReference type="Proteomes" id="UP000091857"/>
    </source>
</evidence>
<evidence type="ECO:0000256" key="11">
    <source>
        <dbReference type="SAM" id="Phobius"/>
    </source>
</evidence>
<evidence type="ECO:0000256" key="3">
    <source>
        <dbReference type="ARBA" id="ARBA00022448"/>
    </source>
</evidence>
<sequence>MPSYPWKRHCSRVGLLVSLADNFLIIFQRERAREKQEILKHFKIATHQCKCSIRKEKAFVESVKMFLCKRIQPLQKLLCFTIYASLLLVSSSPELLNTTATQTSSGNDIHKLSPKLVFEIRIHGILLWTSMGFLMPIGILIIRISNREECGKKLKILFYLHSISQMLSVLLVTAGAVMSIKNFNNAFNNNHQRLGLALYGIVWLQALSGLLRPHRGSKGRSVWFFWHWMLGTAVSLLGIINVYTGLEAYHQKTSKSIRAWGIVFITEVCLIVLFYLLQDKWGYMQKQRAILGSE</sequence>
<comment type="cofactor">
    <cofactor evidence="1">
        <name>heme b</name>
        <dbReference type="ChEBI" id="CHEBI:60344"/>
    </cofactor>
</comment>
<accession>A0A2C9WLT3</accession>
<keyword evidence="14" id="KW-1185">Reference proteome</keyword>
<protein>
    <recommendedName>
        <fullName evidence="12">Cytochrome b561 domain-containing protein</fullName>
    </recommendedName>
</protein>
<keyword evidence="9" id="KW-0408">Iron</keyword>
<feature type="transmembrane region" description="Helical" evidence="11">
    <location>
        <begin position="156"/>
        <end position="180"/>
    </location>
</feature>
<keyword evidence="10 11" id="KW-0472">Membrane</keyword>
<dbReference type="GO" id="GO:0140575">
    <property type="term" value="F:transmembrane monodehydroascorbate reductase activity"/>
    <property type="evidence" value="ECO:0007669"/>
    <property type="project" value="InterPro"/>
</dbReference>
<keyword evidence="8 11" id="KW-1133">Transmembrane helix</keyword>
<dbReference type="InterPro" id="IPR006593">
    <property type="entry name" value="Cyt_b561/ferric_Rdtase_TM"/>
</dbReference>
<dbReference type="GO" id="GO:0016491">
    <property type="term" value="F:oxidoreductase activity"/>
    <property type="evidence" value="ECO:0000318"/>
    <property type="project" value="GO_Central"/>
</dbReference>
<name>A0A2C9WLT3_MANES</name>
<keyword evidence="5 11" id="KW-0812">Transmembrane</keyword>
<dbReference type="CDD" id="cd08760">
    <property type="entry name" value="Cyt_b561_FRRS1_like"/>
    <property type="match status" value="1"/>
</dbReference>
<gene>
    <name evidence="13" type="ORF">MANES_01G130600v8</name>
</gene>
<dbReference type="EMBL" id="CM004387">
    <property type="protein sequence ID" value="OAY60675.1"/>
    <property type="molecule type" value="Genomic_DNA"/>
</dbReference>
<evidence type="ECO:0000256" key="6">
    <source>
        <dbReference type="ARBA" id="ARBA00022723"/>
    </source>
</evidence>
<dbReference type="PROSITE" id="PS50939">
    <property type="entry name" value="CYTOCHROME_B561"/>
    <property type="match status" value="1"/>
</dbReference>
<evidence type="ECO:0000259" key="12">
    <source>
        <dbReference type="PROSITE" id="PS50939"/>
    </source>
</evidence>
<dbReference type="GO" id="GO:0016020">
    <property type="term" value="C:membrane"/>
    <property type="evidence" value="ECO:0007669"/>
    <property type="project" value="UniProtKB-SubCell"/>
</dbReference>
<keyword evidence="6" id="KW-0479">Metal-binding</keyword>
<evidence type="ECO:0000256" key="7">
    <source>
        <dbReference type="ARBA" id="ARBA00022982"/>
    </source>
</evidence>
<feature type="transmembrane region" description="Helical" evidence="11">
    <location>
        <begin position="125"/>
        <end position="144"/>
    </location>
</feature>
<dbReference type="Proteomes" id="UP000091857">
    <property type="component" value="Chromosome 1"/>
</dbReference>
<dbReference type="PANTHER" id="PTHR15422">
    <property type="entry name" value="OS05G0565100 PROTEIN"/>
    <property type="match status" value="1"/>
</dbReference>
<dbReference type="AlphaFoldDB" id="A0A2C9WLT3"/>
<feature type="transmembrane region" description="Helical" evidence="11">
    <location>
        <begin position="257"/>
        <end position="277"/>
    </location>
</feature>
<dbReference type="STRING" id="3983.A0A2C9WLT3"/>
<evidence type="ECO:0000256" key="4">
    <source>
        <dbReference type="ARBA" id="ARBA00022617"/>
    </source>
</evidence>
<keyword evidence="7" id="KW-0249">Electron transport</keyword>
<comment type="subcellular location">
    <subcellularLocation>
        <location evidence="2">Membrane</location>
        <topology evidence="2">Multi-pass membrane protein</topology>
    </subcellularLocation>
</comment>
<dbReference type="PANTHER" id="PTHR15422:SF24">
    <property type="entry name" value="DOMON RELATED DOMAIN-CONTAINING PROTEIN"/>
    <property type="match status" value="1"/>
</dbReference>
<keyword evidence="3" id="KW-0813">Transport</keyword>
<dbReference type="InterPro" id="IPR045150">
    <property type="entry name" value="CYB561D1/2"/>
</dbReference>
<feature type="transmembrane region" description="Helical" evidence="11">
    <location>
        <begin position="192"/>
        <end position="211"/>
    </location>
</feature>
<feature type="transmembrane region" description="Helical" evidence="11">
    <location>
        <begin position="223"/>
        <end position="245"/>
    </location>
</feature>
<evidence type="ECO:0000256" key="5">
    <source>
        <dbReference type="ARBA" id="ARBA00022692"/>
    </source>
</evidence>
<dbReference type="GO" id="GO:0046872">
    <property type="term" value="F:metal ion binding"/>
    <property type="evidence" value="ECO:0007669"/>
    <property type="project" value="UniProtKB-KW"/>
</dbReference>
<evidence type="ECO:0000256" key="1">
    <source>
        <dbReference type="ARBA" id="ARBA00001970"/>
    </source>
</evidence>